<dbReference type="PATRIC" id="fig|301375.6.peg.562"/>
<reference evidence="9" key="1">
    <citation type="journal article" date="2015" name="MBio">
        <title>Genome-Resolved Metagenomic Analysis Reveals Roles for Candidate Phyla and Other Microbial Community Members in Biogeochemical Transformations in Oil Reservoirs.</title>
        <authorList>
            <person name="Hu P."/>
            <person name="Tom L."/>
            <person name="Singh A."/>
            <person name="Thomas B.C."/>
            <person name="Baker B.J."/>
            <person name="Piceno Y.M."/>
            <person name="Andersen G.L."/>
            <person name="Banfield J.F."/>
        </authorList>
    </citation>
    <scope>NUCLEOTIDE SEQUENCE [LARGE SCALE GENOMIC DNA]</scope>
</reference>
<evidence type="ECO:0000313" key="9">
    <source>
        <dbReference type="Proteomes" id="UP000053961"/>
    </source>
</evidence>
<evidence type="ECO:0000256" key="3">
    <source>
        <dbReference type="ARBA" id="ARBA00022679"/>
    </source>
</evidence>
<dbReference type="InterPro" id="IPR024904">
    <property type="entry name" value="OTCase_ArgI"/>
</dbReference>
<dbReference type="GO" id="GO:0004585">
    <property type="term" value="F:ornithine carbamoyltransferase activity"/>
    <property type="evidence" value="ECO:0007669"/>
    <property type="project" value="UniProtKB-UniRule"/>
</dbReference>
<dbReference type="PANTHER" id="PTHR45753">
    <property type="entry name" value="ORNITHINE CARBAMOYLTRANSFERASE, MITOCHONDRIAL"/>
    <property type="match status" value="1"/>
</dbReference>
<dbReference type="GO" id="GO:0019240">
    <property type="term" value="P:citrulline biosynthetic process"/>
    <property type="evidence" value="ECO:0007669"/>
    <property type="project" value="TreeGrafter"/>
</dbReference>
<feature type="domain" description="Aspartate/ornithine carbamoyltransferase carbamoyl-P binding" evidence="7">
    <location>
        <begin position="13"/>
        <end position="152"/>
    </location>
</feature>
<comment type="catalytic activity">
    <reaction evidence="4 5">
        <text>carbamoyl phosphate + L-ornithine = L-citrulline + phosphate + H(+)</text>
        <dbReference type="Rhea" id="RHEA:19513"/>
        <dbReference type="ChEBI" id="CHEBI:15378"/>
        <dbReference type="ChEBI" id="CHEBI:43474"/>
        <dbReference type="ChEBI" id="CHEBI:46911"/>
        <dbReference type="ChEBI" id="CHEBI:57743"/>
        <dbReference type="ChEBI" id="CHEBI:58228"/>
        <dbReference type="EC" id="2.1.3.3"/>
    </reaction>
</comment>
<feature type="binding site" evidence="5">
    <location>
        <begin position="234"/>
        <end position="235"/>
    </location>
    <ligand>
        <name>L-ornithine</name>
        <dbReference type="ChEBI" id="CHEBI:46911"/>
    </ligand>
</feature>
<dbReference type="InterPro" id="IPR036901">
    <property type="entry name" value="Asp/Orn_carbamoylTrfase_sf"/>
</dbReference>
<dbReference type="GO" id="GO:0042450">
    <property type="term" value="P:L-arginine biosynthetic process via ornithine"/>
    <property type="evidence" value="ECO:0007669"/>
    <property type="project" value="UniProtKB-UniRule"/>
</dbReference>
<dbReference type="SUPFAM" id="SSF53671">
    <property type="entry name" value="Aspartate/ornithine carbamoyltransferase"/>
    <property type="match status" value="1"/>
</dbReference>
<sequence length="312" mass="33782">MTRTPGCIEMNPNLISIADLSSEEIRAVLDRADELKVRRDDPAARSILAGKSLAAIFEKPSTRTRVSLEVAMTDLGGHALYLNSGDLQLGRGETIADTARVLSRFVSGIAARVYDHNTVEELARTATVPVINSLSNAEHPCQILADLMTMRERFGRLAGLKVAWVGDGNNVCNSTILACALMGMDIAVASPPGFGPDRKILDQADRLGGRTVVVADPVEAVRGADVVETDTWVSMGDEAEAAKRAEAFRRYQVNSGLLRHAKSDVIVLHCLPAHRGHEITDEVMDGPQSAILDQSENRLHSIKAVLEKLMVR</sequence>
<dbReference type="Gene3D" id="3.40.50.1370">
    <property type="entry name" value="Aspartate/ornithine carbamoyltransferase"/>
    <property type="match status" value="2"/>
</dbReference>
<dbReference type="PRINTS" id="PR00102">
    <property type="entry name" value="OTCASE"/>
</dbReference>
<evidence type="ECO:0000259" key="7">
    <source>
        <dbReference type="Pfam" id="PF02729"/>
    </source>
</evidence>
<dbReference type="InterPro" id="IPR006130">
    <property type="entry name" value="Asp/Orn_carbamoylTrfase"/>
</dbReference>
<dbReference type="Proteomes" id="UP000053961">
    <property type="component" value="Unassembled WGS sequence"/>
</dbReference>
<accession>A0A124G370</accession>
<dbReference type="Pfam" id="PF02729">
    <property type="entry name" value="OTCace_N"/>
    <property type="match status" value="1"/>
</dbReference>
<feature type="domain" description="Aspartate/ornithine carbamoyltransferase Asp/Orn-binding" evidence="6">
    <location>
        <begin position="159"/>
        <end position="307"/>
    </location>
</feature>
<feature type="binding site" evidence="5">
    <location>
        <position position="230"/>
    </location>
    <ligand>
        <name>L-ornithine</name>
        <dbReference type="ChEBI" id="CHEBI:46911"/>
    </ligand>
</feature>
<dbReference type="Pfam" id="PF00185">
    <property type="entry name" value="OTCace"/>
    <property type="match status" value="1"/>
</dbReference>
<dbReference type="HAMAP" id="MF_01109">
    <property type="entry name" value="OTCase"/>
    <property type="match status" value="1"/>
</dbReference>
<dbReference type="InterPro" id="IPR006131">
    <property type="entry name" value="Asp_carbamoyltransf_Asp/Orn-bd"/>
</dbReference>
<feature type="binding site" evidence="5">
    <location>
        <position position="112"/>
    </location>
    <ligand>
        <name>carbamoyl phosphate</name>
        <dbReference type="ChEBI" id="CHEBI:58228"/>
    </ligand>
</feature>
<feature type="binding site" evidence="5">
    <location>
        <begin position="61"/>
        <end position="64"/>
    </location>
    <ligand>
        <name>carbamoyl phosphate</name>
        <dbReference type="ChEBI" id="CHEBI:58228"/>
    </ligand>
</feature>
<feature type="binding site" evidence="5">
    <location>
        <position position="88"/>
    </location>
    <ligand>
        <name>carbamoyl phosphate</name>
        <dbReference type="ChEBI" id="CHEBI:58228"/>
    </ligand>
</feature>
<dbReference type="PROSITE" id="PS00097">
    <property type="entry name" value="CARBAMOYLTRANSFERASE"/>
    <property type="match status" value="1"/>
</dbReference>
<dbReference type="GO" id="GO:0005737">
    <property type="term" value="C:cytoplasm"/>
    <property type="evidence" value="ECO:0007669"/>
    <property type="project" value="UniProtKB-SubCell"/>
</dbReference>
<evidence type="ECO:0000256" key="1">
    <source>
        <dbReference type="ARBA" id="ARBA00007805"/>
    </source>
</evidence>
<feature type="binding site" evidence="5">
    <location>
        <position position="298"/>
    </location>
    <ligand>
        <name>carbamoyl phosphate</name>
        <dbReference type="ChEBI" id="CHEBI:58228"/>
    </ligand>
</feature>
<comment type="similarity">
    <text evidence="1 5">Belongs to the aspartate/ornithine carbamoyltransferase superfamily. OTCase family.</text>
</comment>
<dbReference type="AlphaFoldDB" id="A0A124G370"/>
<name>A0A124G370_9EURY</name>
<dbReference type="NCBIfam" id="TIGR00658">
    <property type="entry name" value="orni_carb_tr"/>
    <property type="match status" value="1"/>
</dbReference>
<keyword evidence="3 5" id="KW-0808">Transferase</keyword>
<gene>
    <name evidence="8" type="ORF">XE07_1433</name>
</gene>
<evidence type="ECO:0000256" key="4">
    <source>
        <dbReference type="ARBA" id="ARBA00048772"/>
    </source>
</evidence>
<organism evidence="8 9">
    <name type="scientific">Methanothrix harundinacea</name>
    <dbReference type="NCBI Taxonomy" id="301375"/>
    <lineage>
        <taxon>Archaea</taxon>
        <taxon>Methanobacteriati</taxon>
        <taxon>Methanobacteriota</taxon>
        <taxon>Stenosarchaea group</taxon>
        <taxon>Methanomicrobia</taxon>
        <taxon>Methanotrichales</taxon>
        <taxon>Methanotrichaceae</taxon>
        <taxon>Methanothrix</taxon>
    </lineage>
</organism>
<proteinExistence type="inferred from homology"/>
<feature type="binding site" evidence="5">
    <location>
        <begin position="139"/>
        <end position="142"/>
    </location>
    <ligand>
        <name>carbamoyl phosphate</name>
        <dbReference type="ChEBI" id="CHEBI:58228"/>
    </ligand>
</feature>
<keyword evidence="5" id="KW-0963">Cytoplasm</keyword>
<evidence type="ECO:0000256" key="2">
    <source>
        <dbReference type="ARBA" id="ARBA00013007"/>
    </source>
</evidence>
<dbReference type="InterPro" id="IPR002292">
    <property type="entry name" value="Orn/put_carbamltrans"/>
</dbReference>
<feature type="binding site" evidence="5">
    <location>
        <position position="170"/>
    </location>
    <ligand>
        <name>L-ornithine</name>
        <dbReference type="ChEBI" id="CHEBI:46911"/>
    </ligand>
</feature>
<dbReference type="InterPro" id="IPR006132">
    <property type="entry name" value="Asp/Orn_carbamoyltranf_P-bd"/>
</dbReference>
<dbReference type="PRINTS" id="PR00100">
    <property type="entry name" value="AOTCASE"/>
</dbReference>
<comment type="subcellular location">
    <subcellularLocation>
        <location evidence="5">Cytoplasm</location>
    </subcellularLocation>
</comment>
<evidence type="ECO:0000259" key="6">
    <source>
        <dbReference type="Pfam" id="PF00185"/>
    </source>
</evidence>
<dbReference type="FunFam" id="3.40.50.1370:FF:000008">
    <property type="entry name" value="Ornithine carbamoyltransferase"/>
    <property type="match status" value="1"/>
</dbReference>
<protein>
    <recommendedName>
        <fullName evidence="2 5">Ornithine carbamoyltransferase</fullName>
        <shortName evidence="5">OTCase</shortName>
        <ecNumber evidence="2 5">2.1.3.3</ecNumber>
    </recommendedName>
</protein>
<evidence type="ECO:0000256" key="5">
    <source>
        <dbReference type="HAMAP-Rule" id="MF_01109"/>
    </source>
</evidence>
<dbReference type="PANTHER" id="PTHR45753:SF3">
    <property type="entry name" value="ORNITHINE TRANSCARBAMYLASE, MITOCHONDRIAL"/>
    <property type="match status" value="1"/>
</dbReference>
<dbReference type="EC" id="2.1.3.3" evidence="2 5"/>
<dbReference type="NCBIfam" id="NF001986">
    <property type="entry name" value="PRK00779.1"/>
    <property type="match status" value="1"/>
</dbReference>
<evidence type="ECO:0000313" key="8">
    <source>
        <dbReference type="EMBL" id="KUK95997.1"/>
    </source>
</evidence>
<dbReference type="EMBL" id="LGHB01000022">
    <property type="protein sequence ID" value="KUK95997.1"/>
    <property type="molecule type" value="Genomic_DNA"/>
</dbReference>
<dbReference type="GO" id="GO:0016597">
    <property type="term" value="F:amino acid binding"/>
    <property type="evidence" value="ECO:0007669"/>
    <property type="project" value="InterPro"/>
</dbReference>
<comment type="caution">
    <text evidence="8">The sequence shown here is derived from an EMBL/GenBank/DDBJ whole genome shotgun (WGS) entry which is preliminary data.</text>
</comment>
<feature type="binding site" evidence="5">
    <location>
        <begin position="270"/>
        <end position="271"/>
    </location>
    <ligand>
        <name>carbamoyl phosphate</name>
        <dbReference type="ChEBI" id="CHEBI:58228"/>
    </ligand>
</feature>